<feature type="transmembrane region" description="Helical" evidence="6">
    <location>
        <begin position="254"/>
        <end position="277"/>
    </location>
</feature>
<evidence type="ECO:0000313" key="9">
    <source>
        <dbReference type="EMBL" id="NJC27877.1"/>
    </source>
</evidence>
<keyword evidence="5 6" id="KW-0472">Membrane</keyword>
<feature type="transmembrane region" description="Helical" evidence="6">
    <location>
        <begin position="105"/>
        <end position="124"/>
    </location>
</feature>
<dbReference type="EMBL" id="JAATJH010000006">
    <property type="protein sequence ID" value="NJC27877.1"/>
    <property type="molecule type" value="Genomic_DNA"/>
</dbReference>
<reference evidence="9 10" key="1">
    <citation type="submission" date="2020-03" db="EMBL/GenBank/DDBJ databases">
        <title>Genomic Encyclopedia of Type Strains, Phase IV (KMG-IV): sequencing the most valuable type-strain genomes for metagenomic binning, comparative biology and taxonomic classification.</title>
        <authorList>
            <person name="Goeker M."/>
        </authorList>
    </citation>
    <scope>NUCLEOTIDE SEQUENCE [LARGE SCALE GENOMIC DNA]</scope>
    <source>
        <strain evidence="9 10">DSM 105096</strain>
    </source>
</reference>
<feature type="transmembrane region" description="Helical" evidence="6">
    <location>
        <begin position="508"/>
        <end position="526"/>
    </location>
</feature>
<feature type="signal peptide" evidence="7">
    <location>
        <begin position="1"/>
        <end position="26"/>
    </location>
</feature>
<dbReference type="PANTHER" id="PTHR43478">
    <property type="entry name" value="NA+/H+ ANTIPORTER-RELATED"/>
    <property type="match status" value="1"/>
</dbReference>
<gene>
    <name evidence="9" type="ORF">GGR27_003395</name>
</gene>
<feature type="transmembrane region" description="Helical" evidence="6">
    <location>
        <begin position="307"/>
        <end position="324"/>
    </location>
</feature>
<keyword evidence="10" id="KW-1185">Reference proteome</keyword>
<comment type="caution">
    <text evidence="9">The sequence shown here is derived from an EMBL/GenBank/DDBJ whole genome shotgun (WGS) entry which is preliminary data.</text>
</comment>
<comment type="subcellular location">
    <subcellularLocation>
        <location evidence="1">Cell membrane</location>
        <topology evidence="1">Multi-pass membrane protein</topology>
    </subcellularLocation>
</comment>
<feature type="chain" id="PRO_5045421576" evidence="7">
    <location>
        <begin position="27"/>
        <end position="657"/>
    </location>
</feature>
<dbReference type="Pfam" id="PF03553">
    <property type="entry name" value="Na_H_antiporter"/>
    <property type="match status" value="1"/>
</dbReference>
<keyword evidence="2" id="KW-1003">Cell membrane</keyword>
<feature type="transmembrane region" description="Helical" evidence="6">
    <location>
        <begin position="373"/>
        <end position="397"/>
    </location>
</feature>
<evidence type="ECO:0000256" key="6">
    <source>
        <dbReference type="SAM" id="Phobius"/>
    </source>
</evidence>
<keyword evidence="7" id="KW-0732">Signal</keyword>
<evidence type="ECO:0000313" key="10">
    <source>
        <dbReference type="Proteomes" id="UP000770785"/>
    </source>
</evidence>
<evidence type="ECO:0000256" key="2">
    <source>
        <dbReference type="ARBA" id="ARBA00022475"/>
    </source>
</evidence>
<keyword evidence="3 6" id="KW-0812">Transmembrane</keyword>
<sequence length="657" mass="70331">MPPPKFTLQYLLIGLLLTLSPLSAQADQQDWLENLQQTKGEFWLPDGVGPVSINGEPAELGYSTFADKQTLPIAEGLNLVKSGDRYALYHFKASVDNADNRLRRIPLWLSIFPPLIAIGMALIFKEVIVSLFAGVWVGAFIAGGLRFEGFLGIVRALLETVENYVIKALNDGGHLSIIVFSLLIGGMVAIISRNGGMAGVVERLTKYATTPRSAQLITWVLGVAIFFDDYANTLIVGNTMRSVTDRFRISREKLAYVVDSTAAPIASVAFITTWIGAELGYIGDGIKDVPALAGIAPYSIFIESLKYSFYPVLTLAFILMLIITRRDFGPMYRAERRARDTGEVKALGSEAAVGEEQEDLSPLPGAPLKARNAIIPVLTVVVMTIIGLLSTGFASIYGGLDVPPATDGWASVWSAMDGNFFGKLGTVVGAADSYVALLWASISGVVVAIILSVSQRIMNIGESMSVMTSGFKAMFSAVLILTLAWALALTTEDLHTADFLVDLLGSNLNAYLLPPIIFVLSALVSFSTGSSWSTMAILYPIAIPLTWAVATQSGWSPEEATRLTYNVISIVLAASVLGDHCSPISDTTILSSLASDCNHIDHVRTQMPYALTVGAVALVCNTVSSALGGGWLLCGVLMVLGLVVLFGVVRVFGRVVD</sequence>
<evidence type="ECO:0000256" key="7">
    <source>
        <dbReference type="SAM" id="SignalP"/>
    </source>
</evidence>
<protein>
    <submittedName>
        <fullName evidence="9">Na+/H+ antiporter NhaC</fullName>
    </submittedName>
</protein>
<organism evidence="9 10">
    <name type="scientific">Neolewinella antarctica</name>
    <dbReference type="NCBI Taxonomy" id="442734"/>
    <lineage>
        <taxon>Bacteria</taxon>
        <taxon>Pseudomonadati</taxon>
        <taxon>Bacteroidota</taxon>
        <taxon>Saprospiria</taxon>
        <taxon>Saprospirales</taxon>
        <taxon>Lewinellaceae</taxon>
        <taxon>Neolewinella</taxon>
    </lineage>
</organism>
<keyword evidence="4 6" id="KW-1133">Transmembrane helix</keyword>
<evidence type="ECO:0000259" key="8">
    <source>
        <dbReference type="Pfam" id="PF03553"/>
    </source>
</evidence>
<name>A0ABX0XFA3_9BACT</name>
<dbReference type="RefSeq" id="WP_168039385.1">
    <property type="nucleotide sequence ID" value="NZ_JAATJH010000006.1"/>
</dbReference>
<evidence type="ECO:0000256" key="1">
    <source>
        <dbReference type="ARBA" id="ARBA00004651"/>
    </source>
</evidence>
<feature type="domain" description="Na+/H+ antiporter NhaC-like C-terminal" evidence="8">
    <location>
        <begin position="272"/>
        <end position="619"/>
    </location>
</feature>
<evidence type="ECO:0000256" key="5">
    <source>
        <dbReference type="ARBA" id="ARBA00023136"/>
    </source>
</evidence>
<accession>A0ABX0XFA3</accession>
<dbReference type="InterPro" id="IPR018461">
    <property type="entry name" value="Na/H_Antiport_NhaC-like_C"/>
</dbReference>
<dbReference type="PANTHER" id="PTHR43478:SF1">
    <property type="entry name" value="NA+_H+ ANTIPORTER NHAC-LIKE C-TERMINAL DOMAIN-CONTAINING PROTEIN"/>
    <property type="match status" value="1"/>
</dbReference>
<feature type="transmembrane region" description="Helical" evidence="6">
    <location>
        <begin position="466"/>
        <end position="488"/>
    </location>
</feature>
<dbReference type="Proteomes" id="UP000770785">
    <property type="component" value="Unassembled WGS sequence"/>
</dbReference>
<evidence type="ECO:0000256" key="3">
    <source>
        <dbReference type="ARBA" id="ARBA00022692"/>
    </source>
</evidence>
<feature type="transmembrane region" description="Helical" evidence="6">
    <location>
        <begin position="173"/>
        <end position="191"/>
    </location>
</feature>
<feature type="transmembrane region" description="Helical" evidence="6">
    <location>
        <begin position="131"/>
        <end position="153"/>
    </location>
</feature>
<evidence type="ECO:0000256" key="4">
    <source>
        <dbReference type="ARBA" id="ARBA00022989"/>
    </source>
</evidence>
<feature type="transmembrane region" description="Helical" evidence="6">
    <location>
        <begin position="434"/>
        <end position="454"/>
    </location>
</feature>
<feature type="transmembrane region" description="Helical" evidence="6">
    <location>
        <begin position="630"/>
        <end position="652"/>
    </location>
</feature>
<proteinExistence type="predicted"/>